<evidence type="ECO:0000313" key="5">
    <source>
        <dbReference type="Proteomes" id="UP000825134"/>
    </source>
</evidence>
<accession>A0AAQ0ELP6</accession>
<dbReference type="GO" id="GO:0030254">
    <property type="term" value="P:protein secretion by the type III secretion system"/>
    <property type="evidence" value="ECO:0007669"/>
    <property type="project" value="InterPro"/>
</dbReference>
<dbReference type="Proteomes" id="UP000825134">
    <property type="component" value="Chromosome"/>
</dbReference>
<feature type="compositionally biased region" description="Polar residues" evidence="1">
    <location>
        <begin position="400"/>
        <end position="412"/>
    </location>
</feature>
<gene>
    <name evidence="4" type="primary">sctW</name>
    <name evidence="4" type="ORF">INQ84_03080</name>
</gene>
<feature type="domain" description="Hypersensitivity response secretion-like HrpJ" evidence="2">
    <location>
        <begin position="60"/>
        <end position="222"/>
    </location>
</feature>
<sequence length="418" mass="44771">MTASGGAGGLGGAQTVNVSQAQAAAAAEDAKEIIGSQESSEASLVKGNDDFTNPAAATRIKKKEEKFQSLEARRKTADKTNTKSESTEEKGDTPLEDRFTEDLSEVSGQDFKGLKNELSDESSSDDVLEMLSQKFSDPTIKNLALDYLIMTSPPDGKLRAALVQAKQTLFQQNPQAIVGGRNILIASESFASKVNTSPSSLRSLYLQVTSGPTNCSTLRQMLSSYTPSEKTVVLDFLVGGMVADLKSGGPSIPASKLQVYMTELSNLQALNSVDDFFGKHTEGVLNNLKNEGFSPPPSVTSKDLAQTFFKLVEDKFPSSVKTQKLLSELVGHEPAVQTEVLNLFFRALNGCSPRIFLGAEKKQQLGTIITNTLDAVNADNEDYPKPGDFPRAPIFPQPHANAQSILSESSTPPTAPAT</sequence>
<reference evidence="4" key="1">
    <citation type="journal article" date="2021" name="Front. Microbiol.">
        <title>Generation of Tetracycline and Rifamycin Resistant Chlamydia Suis Recombinants.</title>
        <authorList>
            <person name="Marti H."/>
            <person name="Bommana S."/>
            <person name="Read T.D."/>
            <person name="Pesch T."/>
            <person name="Prahauser B."/>
            <person name="Dean D."/>
            <person name="Borel N."/>
        </authorList>
    </citation>
    <scope>NUCLEOTIDE SEQUENCE</scope>
    <source>
        <strain evidence="4">208.1</strain>
    </source>
</reference>
<evidence type="ECO:0000313" key="4">
    <source>
        <dbReference type="EMBL" id="QYC74089.1"/>
    </source>
</evidence>
<protein>
    <submittedName>
        <fullName evidence="4">Type III secretion system gatekeeper subunit SctW</fullName>
    </submittedName>
</protein>
<feature type="domain" description="T3SS low calcium response E C-terminal helical" evidence="3">
    <location>
        <begin position="276"/>
        <end position="374"/>
    </location>
</feature>
<dbReference type="InterPro" id="IPR013401">
    <property type="entry name" value="T3SS_LcrE"/>
</dbReference>
<dbReference type="NCBIfam" id="TIGR02568">
    <property type="entry name" value="LcrE"/>
    <property type="match status" value="1"/>
</dbReference>
<dbReference type="Pfam" id="PF22342">
    <property type="entry name" value="T3SS_CopN_3rd"/>
    <property type="match status" value="1"/>
</dbReference>
<dbReference type="GO" id="GO:0009986">
    <property type="term" value="C:cell surface"/>
    <property type="evidence" value="ECO:0007669"/>
    <property type="project" value="InterPro"/>
</dbReference>
<dbReference type="RefSeq" id="WP_219664271.1">
    <property type="nucleotide sequence ID" value="NZ_CP063064.1"/>
</dbReference>
<dbReference type="EMBL" id="CP063185">
    <property type="protein sequence ID" value="QYC74089.1"/>
    <property type="molecule type" value="Genomic_DNA"/>
</dbReference>
<evidence type="ECO:0000259" key="2">
    <source>
        <dbReference type="Pfam" id="PF07201"/>
    </source>
</evidence>
<feature type="compositionally biased region" description="Basic and acidic residues" evidence="1">
    <location>
        <begin position="62"/>
        <end position="101"/>
    </location>
</feature>
<feature type="region of interest" description="Disordered" evidence="1">
    <location>
        <begin position="19"/>
        <end position="106"/>
    </location>
</feature>
<dbReference type="InterPro" id="IPR054556">
    <property type="entry name" value="T3SS_CopN_C"/>
</dbReference>
<dbReference type="Gene3D" id="1.10.150.630">
    <property type="match status" value="1"/>
</dbReference>
<dbReference type="AlphaFoldDB" id="A0AAQ0ELP6"/>
<dbReference type="Pfam" id="PF07201">
    <property type="entry name" value="HrpJ"/>
    <property type="match status" value="1"/>
</dbReference>
<name>A0AAQ0ELP6_9CHLA</name>
<organism evidence="4 5">
    <name type="scientific">Chlamydia suis</name>
    <dbReference type="NCBI Taxonomy" id="83559"/>
    <lineage>
        <taxon>Bacteria</taxon>
        <taxon>Pseudomonadati</taxon>
        <taxon>Chlamydiota</taxon>
        <taxon>Chlamydiia</taxon>
        <taxon>Chlamydiales</taxon>
        <taxon>Chlamydiaceae</taxon>
        <taxon>Chlamydia/Chlamydophila group</taxon>
        <taxon>Chlamydia</taxon>
    </lineage>
</organism>
<evidence type="ECO:0000256" key="1">
    <source>
        <dbReference type="SAM" id="MobiDB-lite"/>
    </source>
</evidence>
<dbReference type="SUPFAM" id="SSF140591">
    <property type="entry name" value="Type III secretion system domain"/>
    <property type="match status" value="1"/>
</dbReference>
<feature type="region of interest" description="Disordered" evidence="1">
    <location>
        <begin position="379"/>
        <end position="418"/>
    </location>
</feature>
<dbReference type="GO" id="GO:0050709">
    <property type="term" value="P:negative regulation of protein secretion"/>
    <property type="evidence" value="ECO:0007669"/>
    <property type="project" value="InterPro"/>
</dbReference>
<evidence type="ECO:0000259" key="3">
    <source>
        <dbReference type="Pfam" id="PF22342"/>
    </source>
</evidence>
<dbReference type="GO" id="GO:0019867">
    <property type="term" value="C:outer membrane"/>
    <property type="evidence" value="ECO:0007669"/>
    <property type="project" value="InterPro"/>
</dbReference>
<proteinExistence type="predicted"/>
<dbReference type="InterPro" id="IPR010812">
    <property type="entry name" value="HrpJ-like"/>
</dbReference>